<dbReference type="EMBL" id="PYYB01000001">
    <property type="protein sequence ID" value="PTL59863.1"/>
    <property type="molecule type" value="Genomic_DNA"/>
</dbReference>
<comment type="caution">
    <text evidence="4">The sequence shown here is derived from an EMBL/GenBank/DDBJ whole genome shotgun (WGS) entry which is preliminary data.</text>
</comment>
<protein>
    <recommendedName>
        <fullName evidence="3">Glycosyltransferase subfamily 4-like N-terminal domain-containing protein</fullName>
    </recommendedName>
</protein>
<dbReference type="SUPFAM" id="SSF53756">
    <property type="entry name" value="UDP-Glycosyltransferase/glycogen phosphorylase"/>
    <property type="match status" value="1"/>
</dbReference>
<evidence type="ECO:0000313" key="5">
    <source>
        <dbReference type="Proteomes" id="UP000240739"/>
    </source>
</evidence>
<dbReference type="PANTHER" id="PTHR46401:SF2">
    <property type="entry name" value="GLYCOSYLTRANSFERASE WBBK-RELATED"/>
    <property type="match status" value="1"/>
</dbReference>
<dbReference type="Proteomes" id="UP000240739">
    <property type="component" value="Unassembled WGS sequence"/>
</dbReference>
<dbReference type="CDD" id="cd03809">
    <property type="entry name" value="GT4_MtfB-like"/>
    <property type="match status" value="1"/>
</dbReference>
<dbReference type="GO" id="GO:0016757">
    <property type="term" value="F:glycosyltransferase activity"/>
    <property type="evidence" value="ECO:0007669"/>
    <property type="project" value="UniProtKB-KW"/>
</dbReference>
<accession>A0A2T4UKT8</accession>
<dbReference type="Pfam" id="PF13692">
    <property type="entry name" value="Glyco_trans_1_4"/>
    <property type="match status" value="1"/>
</dbReference>
<evidence type="ECO:0000256" key="1">
    <source>
        <dbReference type="ARBA" id="ARBA00022676"/>
    </source>
</evidence>
<dbReference type="RefSeq" id="WP_107568507.1">
    <property type="nucleotide sequence ID" value="NZ_PYYB01000001.1"/>
</dbReference>
<evidence type="ECO:0000313" key="4">
    <source>
        <dbReference type="EMBL" id="PTL59863.1"/>
    </source>
</evidence>
<dbReference type="Pfam" id="PF13439">
    <property type="entry name" value="Glyco_transf_4"/>
    <property type="match status" value="1"/>
</dbReference>
<dbReference type="InterPro" id="IPR028098">
    <property type="entry name" value="Glyco_trans_4-like_N"/>
</dbReference>
<keyword evidence="1" id="KW-0328">Glycosyltransferase</keyword>
<sequence>MRVAFDTRGAGDPRGIGRYIRCLHEALLATAQDDDVVVETHRPRRVDVFHSPWIDGANVRAGVPQVVTLHDVVPLKRRSEYLRTGMRFRLRYLAVERAQRVICPTAAVAHDVVERLDVPLERISVIGEAPAPAMRPRPADEVAAVRERYGLPDEFLVWVGGMERPDPRKRVAELAATPRELPLVLVGPAREWAHALCDSTDAGAPLILTGHVSDDELAAIYTAAHALVFASDDEGFGLPTVEALACGTPVAACDVPALREVLDGRATLVPVDDLPALVAAAHAAARPAPAPPAWSWEDAARATWDVYREIAEVRPARPPRRPR</sequence>
<reference evidence="4 5" key="1">
    <citation type="submission" date="2018-03" db="EMBL/GenBank/DDBJ databases">
        <title>Aquarubrobacter algicola gen. nov., sp. nov., a novel actinobacterium isolated from shallow eutrophic lake during the end of cyanobacterial harmful algal blooms.</title>
        <authorList>
            <person name="Chun S.J."/>
        </authorList>
    </citation>
    <scope>NUCLEOTIDE SEQUENCE [LARGE SCALE GENOMIC DNA]</scope>
    <source>
        <strain evidence="4 5">Seoho-28</strain>
    </source>
</reference>
<name>A0A2T4UKT8_9ACTN</name>
<evidence type="ECO:0000259" key="3">
    <source>
        <dbReference type="Pfam" id="PF13439"/>
    </source>
</evidence>
<keyword evidence="5" id="KW-1185">Reference proteome</keyword>
<proteinExistence type="predicted"/>
<dbReference type="OrthoDB" id="9801609at2"/>
<dbReference type="Gene3D" id="3.40.50.2000">
    <property type="entry name" value="Glycogen Phosphorylase B"/>
    <property type="match status" value="2"/>
</dbReference>
<gene>
    <name evidence="4" type="ORF">C7Y72_09480</name>
</gene>
<dbReference type="AlphaFoldDB" id="A0A2T4UKT8"/>
<feature type="domain" description="Glycosyltransferase subfamily 4-like N-terminal" evidence="3">
    <location>
        <begin position="44"/>
        <end position="126"/>
    </location>
</feature>
<organism evidence="4 5">
    <name type="scientific">Paraconexibacter algicola</name>
    <dbReference type="NCBI Taxonomy" id="2133960"/>
    <lineage>
        <taxon>Bacteria</taxon>
        <taxon>Bacillati</taxon>
        <taxon>Actinomycetota</taxon>
        <taxon>Thermoleophilia</taxon>
        <taxon>Solirubrobacterales</taxon>
        <taxon>Paraconexibacteraceae</taxon>
        <taxon>Paraconexibacter</taxon>
    </lineage>
</organism>
<evidence type="ECO:0000256" key="2">
    <source>
        <dbReference type="ARBA" id="ARBA00022679"/>
    </source>
</evidence>
<dbReference type="GO" id="GO:0009103">
    <property type="term" value="P:lipopolysaccharide biosynthetic process"/>
    <property type="evidence" value="ECO:0007669"/>
    <property type="project" value="TreeGrafter"/>
</dbReference>
<dbReference type="PANTHER" id="PTHR46401">
    <property type="entry name" value="GLYCOSYLTRANSFERASE WBBK-RELATED"/>
    <property type="match status" value="1"/>
</dbReference>
<keyword evidence="2" id="KW-0808">Transferase</keyword>